<evidence type="ECO:0000313" key="2">
    <source>
        <dbReference type="Proteomes" id="UP000240569"/>
    </source>
</evidence>
<gene>
    <name evidence="1" type="ORF">B9Q02_01110</name>
</gene>
<organism evidence="1 2">
    <name type="scientific">Candidatus Marsarchaeota G1 archaeon BE_D</name>
    <dbReference type="NCBI Taxonomy" id="1978156"/>
    <lineage>
        <taxon>Archaea</taxon>
        <taxon>Candidatus Marsarchaeota</taxon>
        <taxon>Candidatus Marsarchaeota group 1</taxon>
    </lineage>
</organism>
<dbReference type="AlphaFoldDB" id="A0A2R6AK84"/>
<sequence>MVITSGYFLNEVVSETIPLVKQGMKALTQERMNYLFDTIGYAQLFKVIVLIKVPKGLVNLQTNGTHAVFFVNNSRFITVFPFDFSYVNLTFNYNDECIMINGTTSPLLLQEVKCS</sequence>
<reference evidence="1 2" key="1">
    <citation type="submission" date="2017-04" db="EMBL/GenBank/DDBJ databases">
        <title>Novel microbial lineages endemic to geothermal iron-oxide mats fill important gaps in the evolutionary history of Archaea.</title>
        <authorList>
            <person name="Jay Z.J."/>
            <person name="Beam J.P."/>
            <person name="Dlakic M."/>
            <person name="Rusch D.B."/>
            <person name="Kozubal M.A."/>
            <person name="Inskeep W.P."/>
        </authorList>
    </citation>
    <scope>NUCLEOTIDE SEQUENCE [LARGE SCALE GENOMIC DNA]</scope>
    <source>
        <strain evidence="1">BE_D</strain>
    </source>
</reference>
<proteinExistence type="predicted"/>
<comment type="caution">
    <text evidence="1">The sequence shown here is derived from an EMBL/GenBank/DDBJ whole genome shotgun (WGS) entry which is preliminary data.</text>
</comment>
<accession>A0A2R6AK84</accession>
<dbReference type="EMBL" id="NEXD01000002">
    <property type="protein sequence ID" value="PSN86790.1"/>
    <property type="molecule type" value="Genomic_DNA"/>
</dbReference>
<dbReference type="Proteomes" id="UP000240569">
    <property type="component" value="Unassembled WGS sequence"/>
</dbReference>
<protein>
    <submittedName>
        <fullName evidence="1">Uncharacterized protein</fullName>
    </submittedName>
</protein>
<evidence type="ECO:0000313" key="1">
    <source>
        <dbReference type="EMBL" id="PSN86790.1"/>
    </source>
</evidence>
<name>A0A2R6AK84_9ARCH</name>